<dbReference type="Proteomes" id="UP000262583">
    <property type="component" value="Chromosome"/>
</dbReference>
<dbReference type="EC" id="3.1.4.4" evidence="3"/>
<dbReference type="Pfam" id="PF13091">
    <property type="entry name" value="PLDc_2"/>
    <property type="match status" value="2"/>
</dbReference>
<dbReference type="PROSITE" id="PS50035">
    <property type="entry name" value="PLD"/>
    <property type="match status" value="2"/>
</dbReference>
<dbReference type="GO" id="GO:0016891">
    <property type="term" value="F:RNA endonuclease activity producing 5'-phosphomonoesters, hydrolytic mechanism"/>
    <property type="evidence" value="ECO:0007669"/>
    <property type="project" value="TreeGrafter"/>
</dbReference>
<dbReference type="GO" id="GO:0006793">
    <property type="term" value="P:phosphorus metabolic process"/>
    <property type="evidence" value="ECO:0007669"/>
    <property type="project" value="UniProtKB-ARBA"/>
</dbReference>
<name>A0A2Z4Y7K2_SUMC1</name>
<feature type="domain" description="PLD phosphodiesterase" evidence="7">
    <location>
        <begin position="362"/>
        <end position="389"/>
    </location>
</feature>
<evidence type="ECO:0000313" key="8">
    <source>
        <dbReference type="EMBL" id="AXA37224.1"/>
    </source>
</evidence>
<evidence type="ECO:0000256" key="2">
    <source>
        <dbReference type="ARBA" id="ARBA00008664"/>
    </source>
</evidence>
<feature type="domain" description="PLD phosphodiesterase" evidence="7">
    <location>
        <begin position="164"/>
        <end position="191"/>
    </location>
</feature>
<keyword evidence="6" id="KW-0443">Lipid metabolism</keyword>
<sequence>MEKANGMVRGLKDLLEFGKLRQWVGGTPDAKAGDCRGGRARKWVGTFAVALALALATPSVSYSLPARGVTPVNNREYISVVRELVRNAQQNLYLMLYQARYYEEYPDTETNHLLRELIEAKLRGVDVKIVIDTGDWNPSNKNEYNLDFVDRMTTAGIEVWEDSTTEVSHEKVMLVDDNITVVSSHNWTYYSIAKNNEVAVVVDSKPLNHFFREYFRQRCQDGRPRHNVGEHSLESLAKPSPELAPSKVRLRTYPVVDVEPIPNRLFFPAVHTAFLNAKQSITVVQRSLNMPDRPRLKPGESALPGQPASEVNVLVEDLISAHKRGLKVRVVLDQTEGFTDSANDAAAQYLRENGVEVLREDLATQTHAKLVVIDDDKVVVGSTNWTQPALEDGNEASVLITSREVNKVYQDYVHALLQNAAPYQTVKRDIWAPTTAPNQRK</sequence>
<dbReference type="KEGG" id="schv:BRCON_2454"/>
<keyword evidence="5" id="KW-0442">Lipid degradation</keyword>
<dbReference type="InterPro" id="IPR051406">
    <property type="entry name" value="PLD_domain"/>
</dbReference>
<dbReference type="AlphaFoldDB" id="A0A2Z4Y7K2"/>
<evidence type="ECO:0000256" key="1">
    <source>
        <dbReference type="ARBA" id="ARBA00000798"/>
    </source>
</evidence>
<dbReference type="SMART" id="SM00155">
    <property type="entry name" value="PLDc"/>
    <property type="match status" value="2"/>
</dbReference>
<evidence type="ECO:0000256" key="4">
    <source>
        <dbReference type="ARBA" id="ARBA00022801"/>
    </source>
</evidence>
<dbReference type="GO" id="GO:0004630">
    <property type="term" value="F:phospholipase D activity"/>
    <property type="evidence" value="ECO:0007669"/>
    <property type="project" value="UniProtKB-EC"/>
</dbReference>
<dbReference type="EMBL" id="CP030759">
    <property type="protein sequence ID" value="AXA37224.1"/>
    <property type="molecule type" value="Genomic_DNA"/>
</dbReference>
<protein>
    <recommendedName>
        <fullName evidence="3">phospholipase D</fullName>
        <ecNumber evidence="3">3.1.4.4</ecNumber>
    </recommendedName>
</protein>
<gene>
    <name evidence="8" type="ORF">BRCON_2454</name>
</gene>
<dbReference type="GO" id="GO:0016042">
    <property type="term" value="P:lipid catabolic process"/>
    <property type="evidence" value="ECO:0007669"/>
    <property type="project" value="UniProtKB-KW"/>
</dbReference>
<evidence type="ECO:0000256" key="6">
    <source>
        <dbReference type="ARBA" id="ARBA00023098"/>
    </source>
</evidence>
<comment type="catalytic activity">
    <reaction evidence="1">
        <text>a 1,2-diacyl-sn-glycero-3-phosphocholine + H2O = a 1,2-diacyl-sn-glycero-3-phosphate + choline + H(+)</text>
        <dbReference type="Rhea" id="RHEA:14445"/>
        <dbReference type="ChEBI" id="CHEBI:15354"/>
        <dbReference type="ChEBI" id="CHEBI:15377"/>
        <dbReference type="ChEBI" id="CHEBI:15378"/>
        <dbReference type="ChEBI" id="CHEBI:57643"/>
        <dbReference type="ChEBI" id="CHEBI:58608"/>
        <dbReference type="EC" id="3.1.4.4"/>
    </reaction>
</comment>
<dbReference type="PANTHER" id="PTHR43856">
    <property type="entry name" value="CARDIOLIPIN HYDROLASE"/>
    <property type="match status" value="1"/>
</dbReference>
<evidence type="ECO:0000256" key="5">
    <source>
        <dbReference type="ARBA" id="ARBA00022963"/>
    </source>
</evidence>
<dbReference type="SUPFAM" id="SSF56024">
    <property type="entry name" value="Phospholipase D/nuclease"/>
    <property type="match status" value="2"/>
</dbReference>
<evidence type="ECO:0000259" key="7">
    <source>
        <dbReference type="PROSITE" id="PS50035"/>
    </source>
</evidence>
<organism evidence="8 9">
    <name type="scientific">Sumerlaea chitinivorans</name>
    <dbReference type="NCBI Taxonomy" id="2250252"/>
    <lineage>
        <taxon>Bacteria</taxon>
        <taxon>Candidatus Sumerlaeota</taxon>
        <taxon>Candidatus Sumerlaeia</taxon>
        <taxon>Candidatus Sumerlaeales</taxon>
        <taxon>Candidatus Sumerlaeaceae</taxon>
        <taxon>Candidatus Sumerlaea</taxon>
    </lineage>
</organism>
<dbReference type="InterPro" id="IPR025202">
    <property type="entry name" value="PLD-like_dom"/>
</dbReference>
<reference evidence="8 9" key="1">
    <citation type="submission" date="2018-05" db="EMBL/GenBank/DDBJ databases">
        <title>A metagenomic window into the 2 km-deep terrestrial subsurface aquifer revealed taxonomically and functionally diverse microbial community comprising novel uncultured bacterial lineages.</title>
        <authorList>
            <person name="Kadnikov V.V."/>
            <person name="Mardanov A.V."/>
            <person name="Beletsky A.V."/>
            <person name="Banks D."/>
            <person name="Pimenov N.V."/>
            <person name="Frank Y.A."/>
            <person name="Karnachuk O.V."/>
            <person name="Ravin N.V."/>
        </authorList>
    </citation>
    <scope>NUCLEOTIDE SEQUENCE [LARGE SCALE GENOMIC DNA]</scope>
    <source>
        <strain evidence="8">BY</strain>
    </source>
</reference>
<evidence type="ECO:0000256" key="3">
    <source>
        <dbReference type="ARBA" id="ARBA00012027"/>
    </source>
</evidence>
<comment type="similarity">
    <text evidence="2">Belongs to the phospholipase D family.</text>
</comment>
<proteinExistence type="inferred from homology"/>
<dbReference type="InterPro" id="IPR001736">
    <property type="entry name" value="PLipase_D/transphosphatidylase"/>
</dbReference>
<evidence type="ECO:0000313" key="9">
    <source>
        <dbReference type="Proteomes" id="UP000262583"/>
    </source>
</evidence>
<keyword evidence="4" id="KW-0378">Hydrolase</keyword>
<dbReference type="PANTHER" id="PTHR43856:SF1">
    <property type="entry name" value="MITOCHONDRIAL CARDIOLIPIN HYDROLASE"/>
    <property type="match status" value="1"/>
</dbReference>
<dbReference type="Gene3D" id="3.30.870.10">
    <property type="entry name" value="Endonuclease Chain A"/>
    <property type="match status" value="2"/>
</dbReference>
<accession>A0A2Z4Y7K2</accession>